<dbReference type="Gene3D" id="3.30.420.10">
    <property type="entry name" value="Ribonuclease H-like superfamily/Ribonuclease H"/>
    <property type="match status" value="1"/>
</dbReference>
<evidence type="ECO:0000313" key="1">
    <source>
        <dbReference type="EMBL" id="KDQ32641.1"/>
    </source>
</evidence>
<accession>A0A067P9R8</accession>
<dbReference type="VEuPathDB" id="FungiDB:PLEOSDRAFT_1017187"/>
<feature type="non-terminal residue" evidence="1">
    <location>
        <position position="56"/>
    </location>
</feature>
<dbReference type="STRING" id="1137138.A0A067P9R8"/>
<dbReference type="GO" id="GO:0003676">
    <property type="term" value="F:nucleic acid binding"/>
    <property type="evidence" value="ECO:0007669"/>
    <property type="project" value="InterPro"/>
</dbReference>
<organism evidence="1 2">
    <name type="scientific">Pleurotus ostreatus (strain PC15)</name>
    <name type="common">Oyster mushroom</name>
    <dbReference type="NCBI Taxonomy" id="1137138"/>
    <lineage>
        <taxon>Eukaryota</taxon>
        <taxon>Fungi</taxon>
        <taxon>Dikarya</taxon>
        <taxon>Basidiomycota</taxon>
        <taxon>Agaricomycotina</taxon>
        <taxon>Agaricomycetes</taxon>
        <taxon>Agaricomycetidae</taxon>
        <taxon>Agaricales</taxon>
        <taxon>Pleurotineae</taxon>
        <taxon>Pleurotaceae</taxon>
        <taxon>Pleurotus</taxon>
    </lineage>
</organism>
<protein>
    <recommendedName>
        <fullName evidence="3">Integrase catalytic domain-containing protein</fullName>
    </recommendedName>
</protein>
<name>A0A067P9R8_PLEO1</name>
<evidence type="ECO:0008006" key="3">
    <source>
        <dbReference type="Google" id="ProtNLM"/>
    </source>
</evidence>
<dbReference type="SUPFAM" id="SSF53098">
    <property type="entry name" value="Ribonuclease H-like"/>
    <property type="match status" value="1"/>
</dbReference>
<dbReference type="AlphaFoldDB" id="A0A067P9R8"/>
<gene>
    <name evidence="1" type="ORF">PLEOSDRAFT_1017187</name>
</gene>
<sequence length="56" mass="6524">TEILNAQIETMLRAYIAQDRSSWSQWLGVLMHAYNSSVHSSTGYRPDYLLFGYEPR</sequence>
<feature type="non-terminal residue" evidence="1">
    <location>
        <position position="1"/>
    </location>
</feature>
<dbReference type="InterPro" id="IPR036397">
    <property type="entry name" value="RNaseH_sf"/>
</dbReference>
<dbReference type="OrthoDB" id="3268967at2759"/>
<dbReference type="Proteomes" id="UP000027073">
    <property type="component" value="Unassembled WGS sequence"/>
</dbReference>
<reference evidence="2" key="1">
    <citation type="journal article" date="2014" name="Proc. Natl. Acad. Sci. U.S.A.">
        <title>Extensive sampling of basidiomycete genomes demonstrates inadequacy of the white-rot/brown-rot paradigm for wood decay fungi.</title>
        <authorList>
            <person name="Riley R."/>
            <person name="Salamov A.A."/>
            <person name="Brown D.W."/>
            <person name="Nagy L.G."/>
            <person name="Floudas D."/>
            <person name="Held B.W."/>
            <person name="Levasseur A."/>
            <person name="Lombard V."/>
            <person name="Morin E."/>
            <person name="Otillar R."/>
            <person name="Lindquist E.A."/>
            <person name="Sun H."/>
            <person name="LaButti K.M."/>
            <person name="Schmutz J."/>
            <person name="Jabbour D."/>
            <person name="Luo H."/>
            <person name="Baker S.E."/>
            <person name="Pisabarro A.G."/>
            <person name="Walton J.D."/>
            <person name="Blanchette R.A."/>
            <person name="Henrissat B."/>
            <person name="Martin F."/>
            <person name="Cullen D."/>
            <person name="Hibbett D.S."/>
            <person name="Grigoriev I.V."/>
        </authorList>
    </citation>
    <scope>NUCLEOTIDE SEQUENCE [LARGE SCALE GENOMIC DNA]</scope>
    <source>
        <strain evidence="2">PC15</strain>
    </source>
</reference>
<proteinExistence type="predicted"/>
<dbReference type="InterPro" id="IPR012337">
    <property type="entry name" value="RNaseH-like_sf"/>
</dbReference>
<dbReference type="EMBL" id="KL198004">
    <property type="protein sequence ID" value="KDQ32641.1"/>
    <property type="molecule type" value="Genomic_DNA"/>
</dbReference>
<dbReference type="InParanoid" id="A0A067P9R8"/>
<dbReference type="HOGENOM" id="CLU_193397_0_0_1"/>
<evidence type="ECO:0000313" key="2">
    <source>
        <dbReference type="Proteomes" id="UP000027073"/>
    </source>
</evidence>